<protein>
    <submittedName>
        <fullName evidence="2">NAD-dependent epimerase/dehydratase family protein</fullName>
    </submittedName>
</protein>
<dbReference type="InterPro" id="IPR016040">
    <property type="entry name" value="NAD(P)-bd_dom"/>
</dbReference>
<proteinExistence type="predicted"/>
<dbReference type="EMBL" id="CP041969">
    <property type="protein sequence ID" value="QMV41712.1"/>
    <property type="molecule type" value="Genomic_DNA"/>
</dbReference>
<dbReference type="KEGG" id="cchl:FPL14_11340"/>
<dbReference type="GO" id="GO:0044877">
    <property type="term" value="F:protein-containing complex binding"/>
    <property type="evidence" value="ECO:0007669"/>
    <property type="project" value="TreeGrafter"/>
</dbReference>
<sequence>MILVTGATGFTGSHFMKKLMETDKEIRCFVRPTSDTNRLDRNRIETVSGTLEDKDSYRKALQGVDTLINIASLGFGHADTIVNEAVNAGVRRAIFVSTTAIFTTLAAQTKAIRLAAESKVTGSSLDYTILRPTMIYGTERDRNMSKLIRVLHRYPVMPIAGDGQSLQQPIYVDDLADAIMGCMSNPECSGKAYNLSGKEPLTFDQVIDITANALNKKVKKLHVPLRLILPVVGLYNRVAKNPKIKIEQVLRLNENKSFDHAAAKKDFGFSPISFAEGIKLEVERIRKLKLI</sequence>
<feature type="domain" description="NAD(P)-binding" evidence="1">
    <location>
        <begin position="6"/>
        <end position="139"/>
    </location>
</feature>
<name>A0A7G5BXM8_9BACL</name>
<dbReference type="Gene3D" id="3.40.50.720">
    <property type="entry name" value="NAD(P)-binding Rossmann-like Domain"/>
    <property type="match status" value="1"/>
</dbReference>
<dbReference type="InterPro" id="IPR051207">
    <property type="entry name" value="ComplexI_NDUFA9_subunit"/>
</dbReference>
<dbReference type="PANTHER" id="PTHR12126:SF11">
    <property type="entry name" value="NADH DEHYDROGENASE [UBIQUINONE] 1 ALPHA SUBCOMPLEX SUBUNIT 9, MITOCHONDRIAL"/>
    <property type="match status" value="1"/>
</dbReference>
<dbReference type="InterPro" id="IPR036291">
    <property type="entry name" value="NAD(P)-bd_dom_sf"/>
</dbReference>
<evidence type="ECO:0000259" key="1">
    <source>
        <dbReference type="Pfam" id="PF13460"/>
    </source>
</evidence>
<dbReference type="RefSeq" id="WP_182303051.1">
    <property type="nucleotide sequence ID" value="NZ_CP041969.1"/>
</dbReference>
<dbReference type="AlphaFoldDB" id="A0A7G5BXM8"/>
<dbReference type="Pfam" id="PF13460">
    <property type="entry name" value="NAD_binding_10"/>
    <property type="match status" value="1"/>
</dbReference>
<dbReference type="SUPFAM" id="SSF51735">
    <property type="entry name" value="NAD(P)-binding Rossmann-fold domains"/>
    <property type="match status" value="1"/>
</dbReference>
<gene>
    <name evidence="2" type="ORF">FPL14_11340</name>
</gene>
<keyword evidence="3" id="KW-1185">Reference proteome</keyword>
<organism evidence="2 3">
    <name type="scientific">Cohnella cholangitidis</name>
    <dbReference type="NCBI Taxonomy" id="2598458"/>
    <lineage>
        <taxon>Bacteria</taxon>
        <taxon>Bacillati</taxon>
        <taxon>Bacillota</taxon>
        <taxon>Bacilli</taxon>
        <taxon>Bacillales</taxon>
        <taxon>Paenibacillaceae</taxon>
        <taxon>Cohnella</taxon>
    </lineage>
</organism>
<evidence type="ECO:0000313" key="3">
    <source>
        <dbReference type="Proteomes" id="UP000515679"/>
    </source>
</evidence>
<accession>A0A7G5BXM8</accession>
<dbReference type="PANTHER" id="PTHR12126">
    <property type="entry name" value="NADH-UBIQUINONE OXIDOREDUCTASE 39 KDA SUBUNIT-RELATED"/>
    <property type="match status" value="1"/>
</dbReference>
<evidence type="ECO:0000313" key="2">
    <source>
        <dbReference type="EMBL" id="QMV41712.1"/>
    </source>
</evidence>
<dbReference type="Proteomes" id="UP000515679">
    <property type="component" value="Chromosome"/>
</dbReference>
<reference evidence="2 3" key="1">
    <citation type="submission" date="2019-07" db="EMBL/GenBank/DDBJ databases">
        <authorList>
            <person name="Kim J.K."/>
            <person name="Cheong H.-M."/>
            <person name="Choi Y."/>
            <person name="Hwang K.J."/>
            <person name="Lee S."/>
            <person name="Choi C."/>
        </authorList>
    </citation>
    <scope>NUCLEOTIDE SEQUENCE [LARGE SCALE GENOMIC DNA]</scope>
    <source>
        <strain evidence="2 3">KS 22</strain>
    </source>
</reference>